<evidence type="ECO:0000256" key="1">
    <source>
        <dbReference type="SAM" id="SignalP"/>
    </source>
</evidence>
<evidence type="ECO:0000313" key="4">
    <source>
        <dbReference type="Proteomes" id="UP000054985"/>
    </source>
</evidence>
<feature type="chain" id="PRO_5016871158" description="Opacity protein and related surface antigens" evidence="1">
    <location>
        <begin position="21"/>
        <end position="222"/>
    </location>
</feature>
<dbReference type="OrthoDB" id="5636506at2"/>
<proteinExistence type="predicted"/>
<dbReference type="STRING" id="39962.Lmor_3159"/>
<organism evidence="3 5">
    <name type="scientific">Legionella moravica</name>
    <dbReference type="NCBI Taxonomy" id="39962"/>
    <lineage>
        <taxon>Bacteria</taxon>
        <taxon>Pseudomonadati</taxon>
        <taxon>Pseudomonadota</taxon>
        <taxon>Gammaproteobacteria</taxon>
        <taxon>Legionellales</taxon>
        <taxon>Legionellaceae</taxon>
        <taxon>Legionella</taxon>
    </lineage>
</organism>
<reference evidence="2 4" key="1">
    <citation type="submission" date="2015-11" db="EMBL/GenBank/DDBJ databases">
        <title>Genomic analysis of 38 Legionella species identifies large and diverse effector repertoires.</title>
        <authorList>
            <person name="Burstein D."/>
            <person name="Amaro F."/>
            <person name="Zusman T."/>
            <person name="Lifshitz Z."/>
            <person name="Cohen O."/>
            <person name="Gilbert J.A."/>
            <person name="Pupko T."/>
            <person name="Shuman H.A."/>
            <person name="Segal G."/>
        </authorList>
    </citation>
    <scope>NUCLEOTIDE SEQUENCE [LARGE SCALE GENOMIC DNA]</scope>
    <source>
        <strain evidence="2 4">ATCC 43877</strain>
    </source>
</reference>
<dbReference type="RefSeq" id="WP_028384872.1">
    <property type="nucleotide sequence ID" value="NZ_CAAAJG010000020.1"/>
</dbReference>
<gene>
    <name evidence="2" type="ORF">Lmor_3159</name>
    <name evidence="3" type="ORF">NCTC12239_02579</name>
</gene>
<dbReference type="AlphaFoldDB" id="A0A378K727"/>
<dbReference type="Proteomes" id="UP000054985">
    <property type="component" value="Unassembled WGS sequence"/>
</dbReference>
<keyword evidence="4" id="KW-1185">Reference proteome</keyword>
<feature type="signal peptide" evidence="1">
    <location>
        <begin position="1"/>
        <end position="20"/>
    </location>
</feature>
<evidence type="ECO:0000313" key="5">
    <source>
        <dbReference type="Proteomes" id="UP000254040"/>
    </source>
</evidence>
<reference evidence="3 5" key="2">
    <citation type="submission" date="2018-06" db="EMBL/GenBank/DDBJ databases">
        <authorList>
            <consortium name="Pathogen Informatics"/>
            <person name="Doyle S."/>
        </authorList>
    </citation>
    <scope>NUCLEOTIDE SEQUENCE [LARGE SCALE GENOMIC DNA]</scope>
    <source>
        <strain evidence="3 5">NCTC12239</strain>
    </source>
</reference>
<dbReference type="EMBL" id="LNYN01000042">
    <property type="protein sequence ID" value="KTD31052.1"/>
    <property type="molecule type" value="Genomic_DNA"/>
</dbReference>
<protein>
    <recommendedName>
        <fullName evidence="6">Opacity protein and related surface antigens</fullName>
    </recommendedName>
</protein>
<evidence type="ECO:0008006" key="6">
    <source>
        <dbReference type="Google" id="ProtNLM"/>
    </source>
</evidence>
<evidence type="ECO:0000313" key="3">
    <source>
        <dbReference type="EMBL" id="STX63631.1"/>
    </source>
</evidence>
<evidence type="ECO:0000313" key="2">
    <source>
        <dbReference type="EMBL" id="KTD31052.1"/>
    </source>
</evidence>
<name>A0A378K727_9GAMM</name>
<sequence length="222" mass="24007">MHHNKLSALFLALVSSTTIAGTMGPVMTSDRYLLLEAGATFTHGFYSSSAVFPETITPLFPNGIAINLNDFYPNNFWGGYIGASYYVPANWLFNARYEMYGKKDKVNPLNTGSISLAPVKLAFTVDKVFGDFHSFSYGVGAGAVIENTNDGDVYVTSSINGASSESIQGRSRIDPQVEAFGMYRFANNLGIKLNAGYQIPVNSKFGNGDLNVSLGINYGFPV</sequence>
<dbReference type="Proteomes" id="UP000254040">
    <property type="component" value="Unassembled WGS sequence"/>
</dbReference>
<keyword evidence="1" id="KW-0732">Signal</keyword>
<accession>A0A378K727</accession>
<dbReference type="EMBL" id="UGOG01000001">
    <property type="protein sequence ID" value="STX63631.1"/>
    <property type="molecule type" value="Genomic_DNA"/>
</dbReference>